<dbReference type="Gene3D" id="1.20.1290.10">
    <property type="entry name" value="AhpD-like"/>
    <property type="match status" value="1"/>
</dbReference>
<gene>
    <name evidence="2" type="ORF">FA14DRAFT_178045</name>
</gene>
<dbReference type="Proteomes" id="UP000245771">
    <property type="component" value="Unassembled WGS sequence"/>
</dbReference>
<dbReference type="GeneID" id="37022590"/>
<name>A0A316VAI4_9BASI</name>
<dbReference type="PANTHER" id="PTHR33570:SF2">
    <property type="entry name" value="CARBOXYMUCONOLACTONE DECARBOXYLASE-LIKE DOMAIN-CONTAINING PROTEIN"/>
    <property type="match status" value="1"/>
</dbReference>
<dbReference type="InterPro" id="IPR029032">
    <property type="entry name" value="AhpD-like"/>
</dbReference>
<reference evidence="2 3" key="1">
    <citation type="journal article" date="2018" name="Mol. Biol. Evol.">
        <title>Broad Genomic Sampling Reveals a Smut Pathogenic Ancestry of the Fungal Clade Ustilaginomycotina.</title>
        <authorList>
            <person name="Kijpornyongpan T."/>
            <person name="Mondo S.J."/>
            <person name="Barry K."/>
            <person name="Sandor L."/>
            <person name="Lee J."/>
            <person name="Lipzen A."/>
            <person name="Pangilinan J."/>
            <person name="LaButti K."/>
            <person name="Hainaut M."/>
            <person name="Henrissat B."/>
            <person name="Grigoriev I.V."/>
            <person name="Spatafora J.W."/>
            <person name="Aime M.C."/>
        </authorList>
    </citation>
    <scope>NUCLEOTIDE SEQUENCE [LARGE SCALE GENOMIC DNA]</scope>
    <source>
        <strain evidence="2 3">MCA 3882</strain>
    </source>
</reference>
<evidence type="ECO:0000313" key="2">
    <source>
        <dbReference type="EMBL" id="PWN34639.1"/>
    </source>
</evidence>
<dbReference type="PANTHER" id="PTHR33570">
    <property type="entry name" value="4-CARBOXYMUCONOLACTONE DECARBOXYLASE FAMILY PROTEIN"/>
    <property type="match status" value="1"/>
</dbReference>
<proteinExistence type="predicted"/>
<dbReference type="GO" id="GO:0051920">
    <property type="term" value="F:peroxiredoxin activity"/>
    <property type="evidence" value="ECO:0007669"/>
    <property type="project" value="InterPro"/>
</dbReference>
<evidence type="ECO:0000313" key="3">
    <source>
        <dbReference type="Proteomes" id="UP000245771"/>
    </source>
</evidence>
<evidence type="ECO:0000259" key="1">
    <source>
        <dbReference type="Pfam" id="PF02627"/>
    </source>
</evidence>
<keyword evidence="3" id="KW-1185">Reference proteome</keyword>
<sequence length="144" mass="15962">MEEKDRQAAIDNLYNHGMKVRREVVGDKYVDRSLQSSNEGTVSKPTQEYITAACWGGVWARNNGILTRKERSLMNLSMLACLNRSTELNTHVKGALNNGVTEEQIAEVMLAVCVYAGAPAGMEGCRIAEVAIKQWKEERVVSSD</sequence>
<dbReference type="STRING" id="1280837.A0A316VAI4"/>
<accession>A0A316VAI4</accession>
<dbReference type="EMBL" id="KZ819603">
    <property type="protein sequence ID" value="PWN34639.1"/>
    <property type="molecule type" value="Genomic_DNA"/>
</dbReference>
<feature type="domain" description="Carboxymuconolactone decarboxylase-like" evidence="1">
    <location>
        <begin position="46"/>
        <end position="129"/>
    </location>
</feature>
<dbReference type="AlphaFoldDB" id="A0A316VAI4"/>
<dbReference type="InterPro" id="IPR003779">
    <property type="entry name" value="CMD-like"/>
</dbReference>
<dbReference type="OrthoDB" id="104509at2759"/>
<dbReference type="SUPFAM" id="SSF69118">
    <property type="entry name" value="AhpD-like"/>
    <property type="match status" value="1"/>
</dbReference>
<protein>
    <submittedName>
        <fullName evidence="2">4-carboxymucolactone decarboxylase</fullName>
    </submittedName>
</protein>
<organism evidence="2 3">
    <name type="scientific">Meira miltonrushii</name>
    <dbReference type="NCBI Taxonomy" id="1280837"/>
    <lineage>
        <taxon>Eukaryota</taxon>
        <taxon>Fungi</taxon>
        <taxon>Dikarya</taxon>
        <taxon>Basidiomycota</taxon>
        <taxon>Ustilaginomycotina</taxon>
        <taxon>Exobasidiomycetes</taxon>
        <taxon>Exobasidiales</taxon>
        <taxon>Brachybasidiaceae</taxon>
        <taxon>Meira</taxon>
    </lineage>
</organism>
<dbReference type="InParanoid" id="A0A316VAI4"/>
<dbReference type="Pfam" id="PF02627">
    <property type="entry name" value="CMD"/>
    <property type="match status" value="1"/>
</dbReference>
<dbReference type="InterPro" id="IPR052512">
    <property type="entry name" value="4CMD/NDH-1_regulator"/>
</dbReference>
<dbReference type="RefSeq" id="XP_025354941.1">
    <property type="nucleotide sequence ID" value="XM_025500809.1"/>
</dbReference>